<evidence type="ECO:0008006" key="3">
    <source>
        <dbReference type="Google" id="ProtNLM"/>
    </source>
</evidence>
<name>A0A4S8LAV9_DENBC</name>
<dbReference type="EMBL" id="ML179532">
    <property type="protein sequence ID" value="THU85751.1"/>
    <property type="molecule type" value="Genomic_DNA"/>
</dbReference>
<evidence type="ECO:0000313" key="2">
    <source>
        <dbReference type="Proteomes" id="UP000297245"/>
    </source>
</evidence>
<dbReference type="AlphaFoldDB" id="A0A4S8LAV9"/>
<gene>
    <name evidence="1" type="ORF">K435DRAFT_379531</name>
</gene>
<keyword evidence="2" id="KW-1185">Reference proteome</keyword>
<sequence>MTSLEDLPDELLHRVIESLSLNCKPFTVPSAISRHSVCSVSLVNHRLRRLSLPILFRKVSILYDDDGSGVIKKALGLNMHLLPLFRELSIRVSLRSLSEGEIALLLVDVLSRCTCLEHLVLPQLSFGRGYLLPIIEALNSHPSDNIRLQFVSIKYVDPELLNISLSRVICGWEWRKCFDEEMKLLLAQGMSIQSICRNGHVDESWMDMTYPGLTEISGWRGNERSLQSTIDFLLRHPLLERITLSEAHNCDMTPWRVAFTSKMYPYSVKIGKRDFPARPWGEGNSVVKIGEEWLYREVKVVFQDDVSHGDVETVETMVRTLRKALPQPSPTYPCVGIDFSLPVGEYLTSDDLIGILTRNMSDIRYLDLGKFLSDILTRECSRIHEPGSTVQEHPIPGLASFSKRLRQLEAWSRGGFFYGRTQTRQGEWVDW</sequence>
<dbReference type="Proteomes" id="UP000297245">
    <property type="component" value="Unassembled WGS sequence"/>
</dbReference>
<accession>A0A4S8LAV9</accession>
<dbReference type="OrthoDB" id="2894845at2759"/>
<proteinExistence type="predicted"/>
<evidence type="ECO:0000313" key="1">
    <source>
        <dbReference type="EMBL" id="THU85751.1"/>
    </source>
</evidence>
<protein>
    <recommendedName>
        <fullName evidence="3">F-box domain-containing protein</fullName>
    </recommendedName>
</protein>
<reference evidence="1 2" key="1">
    <citation type="journal article" date="2019" name="Nat. Ecol. Evol.">
        <title>Megaphylogeny resolves global patterns of mushroom evolution.</title>
        <authorList>
            <person name="Varga T."/>
            <person name="Krizsan K."/>
            <person name="Foldi C."/>
            <person name="Dima B."/>
            <person name="Sanchez-Garcia M."/>
            <person name="Sanchez-Ramirez S."/>
            <person name="Szollosi G.J."/>
            <person name="Szarkandi J.G."/>
            <person name="Papp V."/>
            <person name="Albert L."/>
            <person name="Andreopoulos W."/>
            <person name="Angelini C."/>
            <person name="Antonin V."/>
            <person name="Barry K.W."/>
            <person name="Bougher N.L."/>
            <person name="Buchanan P."/>
            <person name="Buyck B."/>
            <person name="Bense V."/>
            <person name="Catcheside P."/>
            <person name="Chovatia M."/>
            <person name="Cooper J."/>
            <person name="Damon W."/>
            <person name="Desjardin D."/>
            <person name="Finy P."/>
            <person name="Geml J."/>
            <person name="Haridas S."/>
            <person name="Hughes K."/>
            <person name="Justo A."/>
            <person name="Karasinski D."/>
            <person name="Kautmanova I."/>
            <person name="Kiss B."/>
            <person name="Kocsube S."/>
            <person name="Kotiranta H."/>
            <person name="LaButti K.M."/>
            <person name="Lechner B.E."/>
            <person name="Liimatainen K."/>
            <person name="Lipzen A."/>
            <person name="Lukacs Z."/>
            <person name="Mihaltcheva S."/>
            <person name="Morgado L.N."/>
            <person name="Niskanen T."/>
            <person name="Noordeloos M.E."/>
            <person name="Ohm R.A."/>
            <person name="Ortiz-Santana B."/>
            <person name="Ovrebo C."/>
            <person name="Racz N."/>
            <person name="Riley R."/>
            <person name="Savchenko A."/>
            <person name="Shiryaev A."/>
            <person name="Soop K."/>
            <person name="Spirin V."/>
            <person name="Szebenyi C."/>
            <person name="Tomsovsky M."/>
            <person name="Tulloss R.E."/>
            <person name="Uehling J."/>
            <person name="Grigoriev I.V."/>
            <person name="Vagvolgyi C."/>
            <person name="Papp T."/>
            <person name="Martin F.M."/>
            <person name="Miettinen O."/>
            <person name="Hibbett D.S."/>
            <person name="Nagy L.G."/>
        </authorList>
    </citation>
    <scope>NUCLEOTIDE SEQUENCE [LARGE SCALE GENOMIC DNA]</scope>
    <source>
        <strain evidence="1 2">CBS 962.96</strain>
    </source>
</reference>
<organism evidence="1 2">
    <name type="scientific">Dendrothele bispora (strain CBS 962.96)</name>
    <dbReference type="NCBI Taxonomy" id="1314807"/>
    <lineage>
        <taxon>Eukaryota</taxon>
        <taxon>Fungi</taxon>
        <taxon>Dikarya</taxon>
        <taxon>Basidiomycota</taxon>
        <taxon>Agaricomycotina</taxon>
        <taxon>Agaricomycetes</taxon>
        <taxon>Agaricomycetidae</taxon>
        <taxon>Agaricales</taxon>
        <taxon>Agaricales incertae sedis</taxon>
        <taxon>Dendrothele</taxon>
    </lineage>
</organism>